<evidence type="ECO:0000313" key="2">
    <source>
        <dbReference type="EMBL" id="KAK4145227.1"/>
    </source>
</evidence>
<name>A0AAN6V5Q3_9PEZI</name>
<dbReference type="InterPro" id="IPR036291">
    <property type="entry name" value="NAD(P)-bd_dom_sf"/>
</dbReference>
<dbReference type="Proteomes" id="UP001302676">
    <property type="component" value="Unassembled WGS sequence"/>
</dbReference>
<accession>A0AAN6V5Q3</accession>
<dbReference type="GO" id="GO:0005737">
    <property type="term" value="C:cytoplasm"/>
    <property type="evidence" value="ECO:0007669"/>
    <property type="project" value="TreeGrafter"/>
</dbReference>
<dbReference type="RefSeq" id="XP_062638598.1">
    <property type="nucleotide sequence ID" value="XM_062783353.1"/>
</dbReference>
<dbReference type="Gene3D" id="3.40.50.720">
    <property type="entry name" value="NAD(P)-binding Rossmann-like Domain"/>
    <property type="match status" value="1"/>
</dbReference>
<dbReference type="EMBL" id="MU853570">
    <property type="protein sequence ID" value="KAK4145227.1"/>
    <property type="molecule type" value="Genomic_DNA"/>
</dbReference>
<dbReference type="InterPro" id="IPR003462">
    <property type="entry name" value="ODC_Mu_crystall"/>
</dbReference>
<dbReference type="AlphaFoldDB" id="A0AAN6V5Q3"/>
<dbReference type="Gene3D" id="3.30.1780.10">
    <property type="entry name" value="ornithine cyclodeaminase, domain 1"/>
    <property type="match status" value="1"/>
</dbReference>
<keyword evidence="3" id="KW-1185">Reference proteome</keyword>
<proteinExistence type="inferred from homology"/>
<gene>
    <name evidence="2" type="ORF">C8A04DRAFT_35947</name>
</gene>
<reference evidence="2" key="2">
    <citation type="submission" date="2023-05" db="EMBL/GenBank/DDBJ databases">
        <authorList>
            <consortium name="Lawrence Berkeley National Laboratory"/>
            <person name="Steindorff A."/>
            <person name="Hensen N."/>
            <person name="Bonometti L."/>
            <person name="Westerberg I."/>
            <person name="Brannstrom I.O."/>
            <person name="Guillou S."/>
            <person name="Cros-Aarteil S."/>
            <person name="Calhoun S."/>
            <person name="Haridas S."/>
            <person name="Kuo A."/>
            <person name="Mondo S."/>
            <person name="Pangilinan J."/>
            <person name="Riley R."/>
            <person name="Labutti K."/>
            <person name="Andreopoulos B."/>
            <person name="Lipzen A."/>
            <person name="Chen C."/>
            <person name="Yanf M."/>
            <person name="Daum C."/>
            <person name="Ng V."/>
            <person name="Clum A."/>
            <person name="Ohm R."/>
            <person name="Martin F."/>
            <person name="Silar P."/>
            <person name="Natvig D."/>
            <person name="Lalanne C."/>
            <person name="Gautier V."/>
            <person name="Ament-Velasquez S.L."/>
            <person name="Kruys A."/>
            <person name="Hutchinson M.I."/>
            <person name="Powell A.J."/>
            <person name="Barry K."/>
            <person name="Miller A.N."/>
            <person name="Grigoriev I.V."/>
            <person name="Debuchy R."/>
            <person name="Gladieux P."/>
            <person name="Thoren M.H."/>
            <person name="Johannesson H."/>
        </authorList>
    </citation>
    <scope>NUCLEOTIDE SEQUENCE</scope>
    <source>
        <strain evidence="2">CBS 141.50</strain>
    </source>
</reference>
<dbReference type="PANTHER" id="PTHR13812">
    <property type="entry name" value="KETIMINE REDUCTASE MU-CRYSTALLIN"/>
    <property type="match status" value="1"/>
</dbReference>
<evidence type="ECO:0000313" key="3">
    <source>
        <dbReference type="Proteomes" id="UP001302676"/>
    </source>
</evidence>
<protein>
    <submittedName>
        <fullName evidence="2">Delta(1)-pyrroline-2-carboxylate reductase</fullName>
    </submittedName>
</protein>
<organism evidence="2 3">
    <name type="scientific">Dichotomopilus funicola</name>
    <dbReference type="NCBI Taxonomy" id="1934379"/>
    <lineage>
        <taxon>Eukaryota</taxon>
        <taxon>Fungi</taxon>
        <taxon>Dikarya</taxon>
        <taxon>Ascomycota</taxon>
        <taxon>Pezizomycotina</taxon>
        <taxon>Sordariomycetes</taxon>
        <taxon>Sordariomycetidae</taxon>
        <taxon>Sordariales</taxon>
        <taxon>Chaetomiaceae</taxon>
        <taxon>Dichotomopilus</taxon>
    </lineage>
</organism>
<evidence type="ECO:0000256" key="1">
    <source>
        <dbReference type="ARBA" id="ARBA00008903"/>
    </source>
</evidence>
<dbReference type="PANTHER" id="PTHR13812:SF19">
    <property type="entry name" value="KETIMINE REDUCTASE MU-CRYSTALLIN"/>
    <property type="match status" value="1"/>
</dbReference>
<dbReference type="GeneID" id="87819966"/>
<comment type="similarity">
    <text evidence="1">Belongs to the ornithine cyclodeaminase/mu-crystallin family.</text>
</comment>
<sequence>MTLTVLTDDQIRSVLENLTPGELNGFRDALVSALREYSASSGKIPDEPTSVHQPERISVHSAATGATTLFMPSCNSAGHGVKVVSLTSASTTTQPAGAPAKPTIRPTGAITLFTPHGSPLGILHASSLTAFRTALASLTLIQQRVPPSATGLRLVLFGCGEQAYWHARLTLLACSSGPGGPGVESVVFVNRRESPACGEIRARFGKLKEQGSGDGGGSGQSVAEREGWGGCVVSVLTPEVEGGEYKGKWEGALREADVVVCCTPSTRALFDTAVLDGDKRKGKLVVAIGSYTPEMRELPAELVERSLGKGDGDGESGVIVVDTREGALKEAGELIAAGAQPEQLIELGEIATLASEDNTMAGSGDHGLSQRLQKGNVIYKSVGLGLMDLSVGLHIVEFAKQKGIGTHVQGF</sequence>
<dbReference type="InterPro" id="IPR023401">
    <property type="entry name" value="ODC_N"/>
</dbReference>
<comment type="caution">
    <text evidence="2">The sequence shown here is derived from an EMBL/GenBank/DDBJ whole genome shotgun (WGS) entry which is preliminary data.</text>
</comment>
<reference evidence="2" key="1">
    <citation type="journal article" date="2023" name="Mol. Phylogenet. Evol.">
        <title>Genome-scale phylogeny and comparative genomics of the fungal order Sordariales.</title>
        <authorList>
            <person name="Hensen N."/>
            <person name="Bonometti L."/>
            <person name="Westerberg I."/>
            <person name="Brannstrom I.O."/>
            <person name="Guillou S."/>
            <person name="Cros-Aarteil S."/>
            <person name="Calhoun S."/>
            <person name="Haridas S."/>
            <person name="Kuo A."/>
            <person name="Mondo S."/>
            <person name="Pangilinan J."/>
            <person name="Riley R."/>
            <person name="LaButti K."/>
            <person name="Andreopoulos B."/>
            <person name="Lipzen A."/>
            <person name="Chen C."/>
            <person name="Yan M."/>
            <person name="Daum C."/>
            <person name="Ng V."/>
            <person name="Clum A."/>
            <person name="Steindorff A."/>
            <person name="Ohm R.A."/>
            <person name="Martin F."/>
            <person name="Silar P."/>
            <person name="Natvig D.O."/>
            <person name="Lalanne C."/>
            <person name="Gautier V."/>
            <person name="Ament-Velasquez S.L."/>
            <person name="Kruys A."/>
            <person name="Hutchinson M.I."/>
            <person name="Powell A.J."/>
            <person name="Barry K."/>
            <person name="Miller A.N."/>
            <person name="Grigoriev I.V."/>
            <person name="Debuchy R."/>
            <person name="Gladieux P."/>
            <person name="Hiltunen Thoren M."/>
            <person name="Johannesson H."/>
        </authorList>
    </citation>
    <scope>NUCLEOTIDE SEQUENCE</scope>
    <source>
        <strain evidence="2">CBS 141.50</strain>
    </source>
</reference>
<dbReference type="SUPFAM" id="SSF51735">
    <property type="entry name" value="NAD(P)-binding Rossmann-fold domains"/>
    <property type="match status" value="1"/>
</dbReference>